<feature type="transmembrane region" description="Helical" evidence="1">
    <location>
        <begin position="12"/>
        <end position="32"/>
    </location>
</feature>
<dbReference type="Pfam" id="PF09911">
    <property type="entry name" value="DUF2140"/>
    <property type="match status" value="1"/>
</dbReference>
<accession>A0A239ZA61</accession>
<keyword evidence="3" id="KW-1185">Reference proteome</keyword>
<keyword evidence="1" id="KW-1133">Transmembrane helix</keyword>
<protein>
    <submittedName>
        <fullName evidence="2">Uncharacterized protein conserved in bacteria</fullName>
    </submittedName>
</protein>
<dbReference type="InterPro" id="IPR018672">
    <property type="entry name" value="DUF2140"/>
</dbReference>
<gene>
    <name evidence="2" type="ORF">SAMEA4384403_01352</name>
</gene>
<organism evidence="2 3">
    <name type="scientific">Mammaliicoccus stepanovicii</name>
    <dbReference type="NCBI Taxonomy" id="643214"/>
    <lineage>
        <taxon>Bacteria</taxon>
        <taxon>Bacillati</taxon>
        <taxon>Bacillota</taxon>
        <taxon>Bacilli</taxon>
        <taxon>Bacillales</taxon>
        <taxon>Staphylococcaceae</taxon>
        <taxon>Mammaliicoccus</taxon>
    </lineage>
</organism>
<evidence type="ECO:0000256" key="1">
    <source>
        <dbReference type="SAM" id="Phobius"/>
    </source>
</evidence>
<dbReference type="Proteomes" id="UP000242084">
    <property type="component" value="Chromosome 1"/>
</dbReference>
<dbReference type="AlphaFoldDB" id="A0A239ZA61"/>
<dbReference type="RefSeq" id="WP_095088019.1">
    <property type="nucleotide sequence ID" value="NZ_BMDM01000005.1"/>
</dbReference>
<dbReference type="OrthoDB" id="2412610at2"/>
<evidence type="ECO:0000313" key="3">
    <source>
        <dbReference type="Proteomes" id="UP000242084"/>
    </source>
</evidence>
<keyword evidence="1" id="KW-0472">Membrane</keyword>
<proteinExistence type="predicted"/>
<evidence type="ECO:0000313" key="2">
    <source>
        <dbReference type="EMBL" id="SNV68069.1"/>
    </source>
</evidence>
<sequence length="188" mass="22123">MENRHWMNHRFWFFAFITIIIFILIAMVYVYMSVSDSQGTPPKNAYSGKKDFTLALNNNELETFINKSLVDYDIKSNVSRNNLSFYTRTKILSKKIDIKLNTKPEKLNTNTIKFNIKSIDIGKLNISNPFVLSQIKKYGNFPEYISINPKDESIYLSLNKIKIENVESVKIQRLDISDKKWYFDIKLK</sequence>
<dbReference type="EMBL" id="LT906462">
    <property type="protein sequence ID" value="SNV68069.1"/>
    <property type="molecule type" value="Genomic_DNA"/>
</dbReference>
<dbReference type="KEGG" id="sste:SAMEA4384403_1352"/>
<name>A0A239ZA61_9STAP</name>
<reference evidence="2 3" key="1">
    <citation type="submission" date="2017-06" db="EMBL/GenBank/DDBJ databases">
        <authorList>
            <consortium name="Pathogen Informatics"/>
        </authorList>
    </citation>
    <scope>NUCLEOTIDE SEQUENCE [LARGE SCALE GENOMIC DNA]</scope>
    <source>
        <strain evidence="2 3">NCTC13839</strain>
    </source>
</reference>
<keyword evidence="1" id="KW-0812">Transmembrane</keyword>